<dbReference type="InterPro" id="IPR004474">
    <property type="entry name" value="LytR_CpsA_psr"/>
</dbReference>
<dbReference type="AlphaFoldDB" id="A0A1F6NX61"/>
<dbReference type="InterPro" id="IPR050922">
    <property type="entry name" value="LytR/CpsA/Psr_CW_biosynth"/>
</dbReference>
<protein>
    <recommendedName>
        <fullName evidence="3">Cell envelope-related transcriptional attenuator domain-containing protein</fullName>
    </recommendedName>
</protein>
<evidence type="ECO:0000256" key="2">
    <source>
        <dbReference type="SAM" id="Phobius"/>
    </source>
</evidence>
<dbReference type="STRING" id="1798704.A3J93_04615"/>
<dbReference type="PANTHER" id="PTHR33392:SF6">
    <property type="entry name" value="POLYISOPRENYL-TEICHOIC ACID--PEPTIDOGLYCAN TEICHOIC ACID TRANSFERASE TAGU"/>
    <property type="match status" value="1"/>
</dbReference>
<feature type="transmembrane region" description="Helical" evidence="2">
    <location>
        <begin position="6"/>
        <end position="27"/>
    </location>
</feature>
<sequence length="399" mass="45172">MKNKIIILVIILVGIFGWFSVKGIFWYKAQAAERKIIKTQNETIANIINSRRVEAPKEETDDLFGEDKIARVLLIGLDNRIGQKNGHCDAIQLITLDKNTDTITITAVPRGTYSSLPPGMGVTSSDYYVSNSCGLGGLEYGIKQIEKILGVKADYLVTVNFSETLGILRLLRLPTTETLQWLRNRHGYTIGEPQRARNHSTFIKQMLVKFVSAKMSKIDAALQYIVFKVIKTDLSFAQAQKLLDAVAAMDISNHPEKIKLTMKPFFYVADIVYDPEHITEYLDATLGPIRHLLSKNSFTGLSGESVQANLLAVIEKNKNNAEFTAWAWQNNLWLQIENDEMRLSVQYDLLNSHLQSLSDKKEREAVIADYILEMENRGELVWKEKARVNLAEELGYSKQ</sequence>
<evidence type="ECO:0000313" key="4">
    <source>
        <dbReference type="EMBL" id="OGH88517.1"/>
    </source>
</evidence>
<evidence type="ECO:0000259" key="3">
    <source>
        <dbReference type="Pfam" id="PF03816"/>
    </source>
</evidence>
<gene>
    <name evidence="4" type="ORF">A3J93_04615</name>
</gene>
<dbReference type="Gene3D" id="3.30.420.590">
    <property type="match status" value="1"/>
</dbReference>
<organism evidence="4 5">
    <name type="scientific">Candidatus Magasanikbacteria bacterium RIFOXYC2_FULL_42_28</name>
    <dbReference type="NCBI Taxonomy" id="1798704"/>
    <lineage>
        <taxon>Bacteria</taxon>
        <taxon>Candidatus Magasanikiibacteriota</taxon>
    </lineage>
</organism>
<dbReference type="Pfam" id="PF03816">
    <property type="entry name" value="LytR_cpsA_psr"/>
    <property type="match status" value="1"/>
</dbReference>
<evidence type="ECO:0000313" key="5">
    <source>
        <dbReference type="Proteomes" id="UP000177907"/>
    </source>
</evidence>
<name>A0A1F6NX61_9BACT</name>
<feature type="domain" description="Cell envelope-related transcriptional attenuator" evidence="3">
    <location>
        <begin position="88"/>
        <end position="163"/>
    </location>
</feature>
<comment type="similarity">
    <text evidence="1">Belongs to the LytR/CpsA/Psr (LCP) family.</text>
</comment>
<keyword evidence="2" id="KW-0472">Membrane</keyword>
<dbReference type="EMBL" id="MFQZ01000002">
    <property type="protein sequence ID" value="OGH88517.1"/>
    <property type="molecule type" value="Genomic_DNA"/>
</dbReference>
<dbReference type="Proteomes" id="UP000177907">
    <property type="component" value="Unassembled WGS sequence"/>
</dbReference>
<reference evidence="4 5" key="1">
    <citation type="journal article" date="2016" name="Nat. Commun.">
        <title>Thousands of microbial genomes shed light on interconnected biogeochemical processes in an aquifer system.</title>
        <authorList>
            <person name="Anantharaman K."/>
            <person name="Brown C.T."/>
            <person name="Hug L.A."/>
            <person name="Sharon I."/>
            <person name="Castelle C.J."/>
            <person name="Probst A.J."/>
            <person name="Thomas B.C."/>
            <person name="Singh A."/>
            <person name="Wilkins M.J."/>
            <person name="Karaoz U."/>
            <person name="Brodie E.L."/>
            <person name="Williams K.H."/>
            <person name="Hubbard S.S."/>
            <person name="Banfield J.F."/>
        </authorList>
    </citation>
    <scope>NUCLEOTIDE SEQUENCE [LARGE SCALE GENOMIC DNA]</scope>
</reference>
<keyword evidence="2" id="KW-1133">Transmembrane helix</keyword>
<dbReference type="Gene3D" id="3.40.630.190">
    <property type="entry name" value="LCP protein"/>
    <property type="match status" value="1"/>
</dbReference>
<proteinExistence type="inferred from homology"/>
<dbReference type="PANTHER" id="PTHR33392">
    <property type="entry name" value="POLYISOPRENYL-TEICHOIC ACID--PEPTIDOGLYCAN TEICHOIC ACID TRANSFERASE TAGU"/>
    <property type="match status" value="1"/>
</dbReference>
<evidence type="ECO:0000256" key="1">
    <source>
        <dbReference type="ARBA" id="ARBA00006068"/>
    </source>
</evidence>
<keyword evidence="2" id="KW-0812">Transmembrane</keyword>
<accession>A0A1F6NX61</accession>
<comment type="caution">
    <text evidence="4">The sequence shown here is derived from an EMBL/GenBank/DDBJ whole genome shotgun (WGS) entry which is preliminary data.</text>
</comment>